<protein>
    <submittedName>
        <fullName evidence="2">DEKNAAC101440</fullName>
    </submittedName>
</protein>
<dbReference type="InterPro" id="IPR001849">
    <property type="entry name" value="PH_domain"/>
</dbReference>
<dbReference type="Gene3D" id="2.30.29.30">
    <property type="entry name" value="Pleckstrin-homology domain (PH domain)/Phosphotyrosine-binding domain (PTB)"/>
    <property type="match status" value="1"/>
</dbReference>
<evidence type="ECO:0000259" key="1">
    <source>
        <dbReference type="Pfam" id="PF16457"/>
    </source>
</evidence>
<reference evidence="2 3" key="1">
    <citation type="submission" date="2018-12" db="EMBL/GenBank/DDBJ databases">
        <authorList>
            <person name="Tiukova I."/>
            <person name="Dainat J."/>
        </authorList>
    </citation>
    <scope>NUCLEOTIDE SEQUENCE [LARGE SCALE GENOMIC DNA]</scope>
</reference>
<dbReference type="OrthoDB" id="28413at2759"/>
<evidence type="ECO:0000313" key="2">
    <source>
        <dbReference type="EMBL" id="VEU20633.1"/>
    </source>
</evidence>
<keyword evidence="3" id="KW-1185">Reference proteome</keyword>
<dbReference type="InterPro" id="IPR011993">
    <property type="entry name" value="PH-like_dom_sf"/>
</dbReference>
<dbReference type="Proteomes" id="UP000290900">
    <property type="component" value="Unassembled WGS sequence"/>
</dbReference>
<dbReference type="EMBL" id="CAACVR010000005">
    <property type="protein sequence ID" value="VEU20633.1"/>
    <property type="molecule type" value="Genomic_DNA"/>
</dbReference>
<name>A0A448YII1_BRENA</name>
<feature type="domain" description="PH" evidence="1">
    <location>
        <begin position="442"/>
        <end position="574"/>
    </location>
</feature>
<gene>
    <name evidence="2" type="ORF">BRENAR_LOCUS1368</name>
</gene>
<accession>A0A448YII1</accession>
<dbReference type="STRING" id="13370.A0A448YII1"/>
<dbReference type="AlphaFoldDB" id="A0A448YII1"/>
<organism evidence="2 3">
    <name type="scientific">Brettanomyces naardenensis</name>
    <name type="common">Yeast</name>
    <dbReference type="NCBI Taxonomy" id="13370"/>
    <lineage>
        <taxon>Eukaryota</taxon>
        <taxon>Fungi</taxon>
        <taxon>Dikarya</taxon>
        <taxon>Ascomycota</taxon>
        <taxon>Saccharomycotina</taxon>
        <taxon>Pichiomycetes</taxon>
        <taxon>Pichiales</taxon>
        <taxon>Pichiaceae</taxon>
        <taxon>Brettanomyces</taxon>
    </lineage>
</organism>
<proteinExistence type="predicted"/>
<evidence type="ECO:0000313" key="3">
    <source>
        <dbReference type="Proteomes" id="UP000290900"/>
    </source>
</evidence>
<dbReference type="Pfam" id="PF16457">
    <property type="entry name" value="PH_12"/>
    <property type="match status" value="1"/>
</dbReference>
<sequence>MDYNRINQSLKELRQKQQKLDEPTGITYVKGLKQAILGPDEMAKVNSIVVLAKAMEFLPRSDPIFALFDSQLFAYLLDAASLPHTANESMKAVLRILLTFLWGILPETRSPTMYDPLLWNLCDNRPFFESLAAKLADQDIRLALSMVDFVSQLLYRTVELKNAEIMLSEVRCMTDAHFFDTVSMLPYDFKARLDSFAALRKSSQLVLRYLSASSLSSEPFPALINECVIAMTRMMSECGSGRNGTAGPSAANSDYSKVGLPESAAADPQNYIQQHFSPVAAIDLICMLKNPNMTFKKNFSEHTMFAGEATYFPLLKFAVGITELLSHMDTVKYSNFNLIFSYFNGDLYYSFMSSALKFWMASKAEQDDFGHIMTLLETLVAYCDSMLRTESFSSVTDQVISLKYSQIKKFQLEKLRLVKAAAWSESMGSFNGAIGKQVMDFVKNQRFLELSKGSWVYVQNPLDESPAVSGKPVYYFLVLSSNNKSLIYREFIRKHAHAPNIDKDGIVIEFKDVAKIDSKPMTEKIDAENMINVSSRLNVSRIEIYTKDGNLFSFYVDSLGQLYSWLDGLKMLLNDNSALSDDTMYQIDALTKIRTDIQLIDLADRQELKFGDVKHDSLQLESLAASHFYYE</sequence>
<dbReference type="FunCoup" id="A0A448YII1">
    <property type="interactions" value="8"/>
</dbReference>
<dbReference type="InParanoid" id="A0A448YII1"/>